<keyword evidence="5" id="KW-1278">Translocase</keyword>
<feature type="transmembrane region" description="Helical" evidence="11">
    <location>
        <begin position="29"/>
        <end position="50"/>
    </location>
</feature>
<dbReference type="InterPro" id="IPR039428">
    <property type="entry name" value="NUOK/Mnh_C1-like"/>
</dbReference>
<evidence type="ECO:0000256" key="7">
    <source>
        <dbReference type="ARBA" id="ARBA00023027"/>
    </source>
</evidence>
<protein>
    <recommendedName>
        <fullName evidence="3">NADH-ubiquinone oxidoreductase chain 4L</fullName>
    </recommendedName>
    <alternativeName>
        <fullName evidence="9">NADH dehydrogenase subunit 4L</fullName>
    </alternativeName>
</protein>
<evidence type="ECO:0000256" key="11">
    <source>
        <dbReference type="SAM" id="Phobius"/>
    </source>
</evidence>
<evidence type="ECO:0000256" key="2">
    <source>
        <dbReference type="ARBA" id="ARBA00010519"/>
    </source>
</evidence>
<proteinExistence type="inferred from homology"/>
<comment type="subcellular location">
    <subcellularLocation>
        <location evidence="1">Membrane</location>
        <topology evidence="1">Multi-pass membrane protein</topology>
    </subcellularLocation>
</comment>
<evidence type="ECO:0000256" key="8">
    <source>
        <dbReference type="ARBA" id="ARBA00023136"/>
    </source>
</evidence>
<keyword evidence="7" id="KW-0520">NAD</keyword>
<feature type="transmembrane region" description="Helical" evidence="11">
    <location>
        <begin position="56"/>
        <end position="78"/>
    </location>
</feature>
<keyword evidence="8 11" id="KW-0472">Membrane</keyword>
<keyword evidence="4 11" id="KW-0812">Transmembrane</keyword>
<reference evidence="12" key="2">
    <citation type="submission" date="2015-03" db="EMBL/GenBank/DDBJ databases">
        <authorList>
            <person name="Murphy D."/>
        </authorList>
    </citation>
    <scope>NUCLEOTIDE SEQUENCE</scope>
</reference>
<accession>A0A0U2DB10</accession>
<comment type="similarity">
    <text evidence="2">Belongs to the complex I subunit 4L family.</text>
</comment>
<evidence type="ECO:0000313" key="12">
    <source>
        <dbReference type="EMBL" id="AKO62613.1"/>
    </source>
</evidence>
<keyword evidence="6 11" id="KW-1133">Transmembrane helix</keyword>
<organism evidence="12">
    <name type="scientific">Neomysis japonica</name>
    <dbReference type="NCBI Taxonomy" id="1676841"/>
    <lineage>
        <taxon>Eukaryota</taxon>
        <taxon>Metazoa</taxon>
        <taxon>Ecdysozoa</taxon>
        <taxon>Arthropoda</taxon>
        <taxon>Crustacea</taxon>
        <taxon>Multicrustacea</taxon>
        <taxon>Malacostraca</taxon>
        <taxon>Eumalacostraca</taxon>
        <taxon>Peracarida</taxon>
        <taxon>Mysidacea</taxon>
        <taxon>Mysida</taxon>
        <taxon>Mysidae</taxon>
        <taxon>Mysinae</taxon>
        <taxon>Mysini</taxon>
        <taxon>Neomysis</taxon>
    </lineage>
</organism>
<evidence type="ECO:0000256" key="3">
    <source>
        <dbReference type="ARBA" id="ARBA00016612"/>
    </source>
</evidence>
<dbReference type="GO" id="GO:0016020">
    <property type="term" value="C:membrane"/>
    <property type="evidence" value="ECO:0007669"/>
    <property type="project" value="UniProtKB-SubCell"/>
</dbReference>
<sequence>MLYDSMYFVSSLGCLVGVYLYIKAQKHFLTMLLSIELFMINSLVLFIFQSGFMSSVLFSFFFIVMAVCEGVIGLSIGIKLIRLFSSELVYSLNLY</sequence>
<feature type="transmembrane region" description="Helical" evidence="11">
    <location>
        <begin position="6"/>
        <end position="22"/>
    </location>
</feature>
<dbReference type="AlphaFoldDB" id="A0A0U2DB10"/>
<gene>
    <name evidence="12" type="primary">Nad4L</name>
</gene>
<dbReference type="Gene3D" id="1.10.287.3510">
    <property type="match status" value="1"/>
</dbReference>
<evidence type="ECO:0000256" key="6">
    <source>
        <dbReference type="ARBA" id="ARBA00022989"/>
    </source>
</evidence>
<geneLocation type="mitochondrion" evidence="12"/>
<evidence type="ECO:0000256" key="4">
    <source>
        <dbReference type="ARBA" id="ARBA00022692"/>
    </source>
</evidence>
<evidence type="ECO:0000256" key="9">
    <source>
        <dbReference type="ARBA" id="ARBA00031586"/>
    </source>
</evidence>
<evidence type="ECO:0000256" key="1">
    <source>
        <dbReference type="ARBA" id="ARBA00004141"/>
    </source>
</evidence>
<dbReference type="EMBL" id="KR006340">
    <property type="protein sequence ID" value="AKO62613.1"/>
    <property type="molecule type" value="Genomic_DNA"/>
</dbReference>
<dbReference type="Pfam" id="PF00420">
    <property type="entry name" value="Oxidored_q2"/>
    <property type="match status" value="1"/>
</dbReference>
<evidence type="ECO:0000256" key="10">
    <source>
        <dbReference type="ARBA" id="ARBA00049551"/>
    </source>
</evidence>
<keyword evidence="12" id="KW-0496">Mitochondrion</keyword>
<name>A0A0U2DB10_9CRUS</name>
<reference evidence="12" key="1">
    <citation type="journal article" date="2015" name="Mitochondrial DNA">
        <title>The complete mitochondrial genome of the mysid shrimp, Neomysis japonica (Crustacea, Malacostraca, Mysida).</title>
        <authorList>
            <person name="Song J.H."/>
            <person name="Kim S."/>
            <person name="Shin S."/>
            <person name="Min G.S."/>
        </authorList>
    </citation>
    <scope>NUCLEOTIDE SEQUENCE</scope>
</reference>
<comment type="catalytic activity">
    <reaction evidence="10">
        <text>a ubiquinone + NADH + 5 H(+)(in) = a ubiquinol + NAD(+) + 4 H(+)(out)</text>
        <dbReference type="Rhea" id="RHEA:29091"/>
        <dbReference type="Rhea" id="RHEA-COMP:9565"/>
        <dbReference type="Rhea" id="RHEA-COMP:9566"/>
        <dbReference type="ChEBI" id="CHEBI:15378"/>
        <dbReference type="ChEBI" id="CHEBI:16389"/>
        <dbReference type="ChEBI" id="CHEBI:17976"/>
        <dbReference type="ChEBI" id="CHEBI:57540"/>
        <dbReference type="ChEBI" id="CHEBI:57945"/>
        <dbReference type="EC" id="7.1.1.2"/>
    </reaction>
</comment>
<evidence type="ECO:0000256" key="5">
    <source>
        <dbReference type="ARBA" id="ARBA00022967"/>
    </source>
</evidence>
<dbReference type="GO" id="GO:0008137">
    <property type="term" value="F:NADH dehydrogenase (ubiquinone) activity"/>
    <property type="evidence" value="ECO:0007669"/>
    <property type="project" value="UniProtKB-EC"/>
</dbReference>